<reference evidence="1" key="1">
    <citation type="journal article" date="2014" name="Front. Microbiol.">
        <title>High frequency of phylogenetically diverse reductive dehalogenase-homologous genes in deep subseafloor sedimentary metagenomes.</title>
        <authorList>
            <person name="Kawai M."/>
            <person name="Futagami T."/>
            <person name="Toyoda A."/>
            <person name="Takaki Y."/>
            <person name="Nishi S."/>
            <person name="Hori S."/>
            <person name="Arai W."/>
            <person name="Tsubouchi T."/>
            <person name="Morono Y."/>
            <person name="Uchiyama I."/>
            <person name="Ito T."/>
            <person name="Fujiyama A."/>
            <person name="Inagaki F."/>
            <person name="Takami H."/>
        </authorList>
    </citation>
    <scope>NUCLEOTIDE SEQUENCE</scope>
    <source>
        <strain evidence="1">Expedition CK06-06</strain>
    </source>
</reference>
<accession>X0VKU2</accession>
<name>X0VKU2_9ZZZZ</name>
<organism evidence="1">
    <name type="scientific">marine sediment metagenome</name>
    <dbReference type="NCBI Taxonomy" id="412755"/>
    <lineage>
        <taxon>unclassified sequences</taxon>
        <taxon>metagenomes</taxon>
        <taxon>ecological metagenomes</taxon>
    </lineage>
</organism>
<sequence>MEVLAAAAKADIAAIIGRIGAAELLLEAADWFSGELKDLQGPDDSAQVVGVDSLG</sequence>
<gene>
    <name evidence="1" type="ORF">S01H1_37600</name>
</gene>
<protein>
    <submittedName>
        <fullName evidence="1">Uncharacterized protein</fullName>
    </submittedName>
</protein>
<dbReference type="AlphaFoldDB" id="X0VKU2"/>
<comment type="caution">
    <text evidence="1">The sequence shown here is derived from an EMBL/GenBank/DDBJ whole genome shotgun (WGS) entry which is preliminary data.</text>
</comment>
<proteinExistence type="predicted"/>
<evidence type="ECO:0000313" key="1">
    <source>
        <dbReference type="EMBL" id="GAG13098.1"/>
    </source>
</evidence>
<dbReference type="EMBL" id="BARS01023621">
    <property type="protein sequence ID" value="GAG13098.1"/>
    <property type="molecule type" value="Genomic_DNA"/>
</dbReference>